<dbReference type="Proteomes" id="UP000326939">
    <property type="component" value="Chromosome 12"/>
</dbReference>
<dbReference type="PANTHER" id="PTHR22975:SF9">
    <property type="entry name" value="ECHINUS SPLICE FORM 3"/>
    <property type="match status" value="1"/>
</dbReference>
<dbReference type="GO" id="GO:0004843">
    <property type="term" value="F:cysteine-type deubiquitinase activity"/>
    <property type="evidence" value="ECO:0007669"/>
    <property type="project" value="InterPro"/>
</dbReference>
<evidence type="ECO:0000256" key="2">
    <source>
        <dbReference type="ARBA" id="ARBA00022801"/>
    </source>
</evidence>
<evidence type="ECO:0000313" key="4">
    <source>
        <dbReference type="EMBL" id="KAB5531947.1"/>
    </source>
</evidence>
<accession>A0A5N5KNM8</accession>
<keyword evidence="1" id="KW-0833">Ubl conjugation pathway</keyword>
<dbReference type="InterPro" id="IPR001394">
    <property type="entry name" value="Peptidase_C19_UCH"/>
</dbReference>
<dbReference type="CDD" id="cd02257">
    <property type="entry name" value="Peptidase_C19"/>
    <property type="match status" value="1"/>
</dbReference>
<dbReference type="PANTHER" id="PTHR22975">
    <property type="entry name" value="UBIQUITIN SPECIFIC PROTEINASE"/>
    <property type="match status" value="1"/>
</dbReference>
<dbReference type="InterPro" id="IPR028889">
    <property type="entry name" value="USP"/>
</dbReference>
<comment type="caution">
    <text evidence="4">The sequence shown here is derived from an EMBL/GenBank/DDBJ whole genome shotgun (WGS) entry which is preliminary data.</text>
</comment>
<dbReference type="InterPro" id="IPR038765">
    <property type="entry name" value="Papain-like_cys_pep_sf"/>
</dbReference>
<dbReference type="GO" id="GO:0016579">
    <property type="term" value="P:protein deubiquitination"/>
    <property type="evidence" value="ECO:0007669"/>
    <property type="project" value="InterPro"/>
</dbReference>
<evidence type="ECO:0000313" key="5">
    <source>
        <dbReference type="Proteomes" id="UP000326939"/>
    </source>
</evidence>
<dbReference type="AlphaFoldDB" id="A0A5N5KNM8"/>
<evidence type="ECO:0000259" key="3">
    <source>
        <dbReference type="PROSITE" id="PS50235"/>
    </source>
</evidence>
<dbReference type="Gene3D" id="3.90.70.10">
    <property type="entry name" value="Cysteine proteinases"/>
    <property type="match status" value="1"/>
</dbReference>
<dbReference type="InterPro" id="IPR052398">
    <property type="entry name" value="Ubiquitin_hydrolase_53/54"/>
</dbReference>
<dbReference type="EMBL" id="VDCV01000012">
    <property type="protein sequence ID" value="KAB5531947.1"/>
    <property type="molecule type" value="Genomic_DNA"/>
</dbReference>
<reference evidence="5" key="1">
    <citation type="journal article" date="2019" name="Gigascience">
        <title>De novo genome assembly of the endangered Acer yangbiense, a plant species with extremely small populations endemic to Yunnan Province, China.</title>
        <authorList>
            <person name="Yang J."/>
            <person name="Wariss H.M."/>
            <person name="Tao L."/>
            <person name="Zhang R."/>
            <person name="Yun Q."/>
            <person name="Hollingsworth P."/>
            <person name="Dao Z."/>
            <person name="Luo G."/>
            <person name="Guo H."/>
            <person name="Ma Y."/>
            <person name="Sun W."/>
        </authorList>
    </citation>
    <scope>NUCLEOTIDE SEQUENCE [LARGE SCALE GENOMIC DNA]</scope>
    <source>
        <strain evidence="5">cv. br00</strain>
    </source>
</reference>
<keyword evidence="2" id="KW-0378">Hydrolase</keyword>
<dbReference type="PROSITE" id="PS50235">
    <property type="entry name" value="USP_3"/>
    <property type="match status" value="1"/>
</dbReference>
<gene>
    <name evidence="4" type="ORF">DKX38_018617</name>
</gene>
<sequence length="356" mass="40083">MSAVELLLVATENVNGTDVFGTGLKNDIGEYNCFLNVIIQSLWHLRRFRDEFLSRSLLEHVHVGDPCVVCALYDILTAISMASKDTRREVVAPTSLRIALSNLYPNSNFFQECQMNDASEVLAVIFDCLHRAFTSGLHGSDSESVERSGMESWGCTKKKACIVHSHFGMDISEQMNCQSCGVESRHLKYSAFFHNINATALRTMKVMCAESCFDELLNLVEMNHQLTCDPEAGGCGKPNYIHHIMSNPPHVFTTVLGWRKTCESINDIKATLAALSTEIDISVFYRGLELKNIHSLVSVVCYYGQHYHCFAYSHDQSQWIMYDDKTVKVIGSWTDVLIMCEKGHLQPQVLFFEAGH</sequence>
<feature type="domain" description="USP" evidence="3">
    <location>
        <begin position="22"/>
        <end position="355"/>
    </location>
</feature>
<dbReference type="SUPFAM" id="SSF54001">
    <property type="entry name" value="Cysteine proteinases"/>
    <property type="match status" value="1"/>
</dbReference>
<protein>
    <recommendedName>
        <fullName evidence="3">USP domain-containing protein</fullName>
    </recommendedName>
</protein>
<organism evidence="4 5">
    <name type="scientific">Salix brachista</name>
    <dbReference type="NCBI Taxonomy" id="2182728"/>
    <lineage>
        <taxon>Eukaryota</taxon>
        <taxon>Viridiplantae</taxon>
        <taxon>Streptophyta</taxon>
        <taxon>Embryophyta</taxon>
        <taxon>Tracheophyta</taxon>
        <taxon>Spermatophyta</taxon>
        <taxon>Magnoliopsida</taxon>
        <taxon>eudicotyledons</taxon>
        <taxon>Gunneridae</taxon>
        <taxon>Pentapetalae</taxon>
        <taxon>rosids</taxon>
        <taxon>fabids</taxon>
        <taxon>Malpighiales</taxon>
        <taxon>Salicaceae</taxon>
        <taxon>Saliceae</taxon>
        <taxon>Salix</taxon>
    </lineage>
</organism>
<dbReference type="Pfam" id="PF00443">
    <property type="entry name" value="UCH"/>
    <property type="match status" value="1"/>
</dbReference>
<keyword evidence="5" id="KW-1185">Reference proteome</keyword>
<name>A0A5N5KNM8_9ROSI</name>
<evidence type="ECO:0000256" key="1">
    <source>
        <dbReference type="ARBA" id="ARBA00022786"/>
    </source>
</evidence>
<proteinExistence type="predicted"/>